<sequence length="110" mass="12532">MCPTNGGVGRRGTSENGTGAVQVNDSRSSDHSDFDKSRKLPGESEISCYLNNRVRLTLLQRVPDELLQLCRDPYFQKYVRAYNNMLAFIPTGLSRRDRRIRRINEDASIP</sequence>
<feature type="region of interest" description="Disordered" evidence="1">
    <location>
        <begin position="1"/>
        <end position="40"/>
    </location>
</feature>
<dbReference type="Proteomes" id="UP000237271">
    <property type="component" value="Unassembled WGS sequence"/>
</dbReference>
<reference evidence="2 3" key="1">
    <citation type="journal article" date="2017" name="Genome Biol. Evol.">
        <title>Phytophthora megakarya and P. palmivora, closely related causal agents of cacao black pod rot, underwent increases in genome sizes and gene numbers by different mechanisms.</title>
        <authorList>
            <person name="Ali S.S."/>
            <person name="Shao J."/>
            <person name="Lary D.J."/>
            <person name="Kronmiller B."/>
            <person name="Shen D."/>
            <person name="Strem M.D."/>
            <person name="Amoako-Attah I."/>
            <person name="Akrofi A.Y."/>
            <person name="Begoude B.A."/>
            <person name="Ten Hoopen G.M."/>
            <person name="Coulibaly K."/>
            <person name="Kebe B.I."/>
            <person name="Melnick R.L."/>
            <person name="Guiltinan M.J."/>
            <person name="Tyler B.M."/>
            <person name="Meinhardt L.W."/>
            <person name="Bailey B.A."/>
        </authorList>
    </citation>
    <scope>NUCLEOTIDE SEQUENCE [LARGE SCALE GENOMIC DNA]</scope>
    <source>
        <strain evidence="3">sbr112.9</strain>
    </source>
</reference>
<protein>
    <submittedName>
        <fullName evidence="2">Helitron helicase-like protein</fullName>
    </submittedName>
</protein>
<keyword evidence="2" id="KW-0547">Nucleotide-binding</keyword>
<proteinExistence type="predicted"/>
<organism evidence="2 3">
    <name type="scientific">Phytophthora palmivora</name>
    <dbReference type="NCBI Taxonomy" id="4796"/>
    <lineage>
        <taxon>Eukaryota</taxon>
        <taxon>Sar</taxon>
        <taxon>Stramenopiles</taxon>
        <taxon>Oomycota</taxon>
        <taxon>Peronosporomycetes</taxon>
        <taxon>Peronosporales</taxon>
        <taxon>Peronosporaceae</taxon>
        <taxon>Phytophthora</taxon>
    </lineage>
</organism>
<keyword evidence="2" id="KW-0378">Hydrolase</keyword>
<evidence type="ECO:0000256" key="1">
    <source>
        <dbReference type="SAM" id="MobiDB-lite"/>
    </source>
</evidence>
<dbReference type="GO" id="GO:0004386">
    <property type="term" value="F:helicase activity"/>
    <property type="evidence" value="ECO:0007669"/>
    <property type="project" value="UniProtKB-KW"/>
</dbReference>
<dbReference type="AlphaFoldDB" id="A0A2P4XNU8"/>
<name>A0A2P4XNU8_9STRA</name>
<evidence type="ECO:0000313" key="2">
    <source>
        <dbReference type="EMBL" id="POM67217.1"/>
    </source>
</evidence>
<gene>
    <name evidence="2" type="ORF">PHPALM_16820</name>
</gene>
<accession>A0A2P4XNU8</accession>
<evidence type="ECO:0000313" key="3">
    <source>
        <dbReference type="Proteomes" id="UP000237271"/>
    </source>
</evidence>
<dbReference type="EMBL" id="NCKW01009460">
    <property type="protein sequence ID" value="POM67217.1"/>
    <property type="molecule type" value="Genomic_DNA"/>
</dbReference>
<feature type="compositionally biased region" description="Gly residues" evidence="1">
    <location>
        <begin position="1"/>
        <end position="10"/>
    </location>
</feature>
<feature type="compositionally biased region" description="Polar residues" evidence="1">
    <location>
        <begin position="14"/>
        <end position="26"/>
    </location>
</feature>
<keyword evidence="2" id="KW-0067">ATP-binding</keyword>
<keyword evidence="3" id="KW-1185">Reference proteome</keyword>
<comment type="caution">
    <text evidence="2">The sequence shown here is derived from an EMBL/GenBank/DDBJ whole genome shotgun (WGS) entry which is preliminary data.</text>
</comment>
<keyword evidence="2" id="KW-0347">Helicase</keyword>
<feature type="compositionally biased region" description="Basic and acidic residues" evidence="1">
    <location>
        <begin position="27"/>
        <end position="40"/>
    </location>
</feature>